<comment type="subcellular location">
    <subcellularLocation>
        <location evidence="1">Cell membrane</location>
        <topology evidence="1">Multi-pass membrane protein</topology>
    </subcellularLocation>
</comment>
<evidence type="ECO:0000256" key="4">
    <source>
        <dbReference type="ARBA" id="ARBA00022989"/>
    </source>
</evidence>
<feature type="transmembrane region" description="Helical" evidence="6">
    <location>
        <begin position="374"/>
        <end position="395"/>
    </location>
</feature>
<organism evidence="10 11">
    <name type="scientific">Francisella philomiragia</name>
    <dbReference type="NCBI Taxonomy" id="28110"/>
    <lineage>
        <taxon>Bacteria</taxon>
        <taxon>Pseudomonadati</taxon>
        <taxon>Pseudomonadota</taxon>
        <taxon>Gammaproteobacteria</taxon>
        <taxon>Thiotrichales</taxon>
        <taxon>Francisellaceae</taxon>
        <taxon>Francisella</taxon>
    </lineage>
</organism>
<feature type="transmembrane region" description="Helical" evidence="6">
    <location>
        <begin position="401"/>
        <end position="422"/>
    </location>
</feature>
<dbReference type="STRING" id="28110.KU46_681"/>
<evidence type="ECO:0000259" key="9">
    <source>
        <dbReference type="Pfam" id="PF13567"/>
    </source>
</evidence>
<keyword evidence="3 6" id="KW-0812">Transmembrane</keyword>
<dbReference type="PANTHER" id="PTHR30619:SF1">
    <property type="entry name" value="RECOMBINATION PROTEIN 2"/>
    <property type="match status" value="1"/>
</dbReference>
<name>A0A0B6CTE3_9GAMM</name>
<dbReference type="Pfam" id="PF03772">
    <property type="entry name" value="Competence"/>
    <property type="match status" value="1"/>
</dbReference>
<evidence type="ECO:0000256" key="3">
    <source>
        <dbReference type="ARBA" id="ARBA00022692"/>
    </source>
</evidence>
<sequence length="671" mass="76552">MLYKKCLLIILLFVSVCSCYSYDKIEDFKYTQNILLTGVVGSIPKLEDNQYEFIFHSYKYGDILLKANKSYRHYLIPANKLELEAKVHKPHEYDNIEAFNYSEYLDHNDIVAIGQMVDNTDIIYKGTASLYLPERIRYYLFNKLEKDLQGNELKPYILALLIGDKEFSQSQQNLLISSGTSHLMVISGLHIGLLAFIAFVLFRGLWSLSPRLCRKLPAQYAGVIVSVIVAFIYSLLAGFSLPTQRALIMLLVVAILWLLGKRISIVKSLSIALGIIILIDFESIYSVSLWLSFSAVMLLVIISIALQQYRSKLAKTLLAQTYLAIFLVPISVYYFGGFSVISILANIVAIPLVSFVIVPLLLVCLLLSYVGLSFWIIPSLVIKLLVAYLSLLTSYAGFIEYWSYFSFFSLIIIIFGIILVIFPFSNSVRLLGLALCLVFLQSSENTSQKNQYFRVHIFDTKNQIVLIEENGQNILYISAKNLANDYVLSNVLGSYLRLVGVKRINYMIVVDADDESFNTDFIRQIVPIKTIITNLKTEKPFQKCNYKNSFNLSQNTKVKLLSNGTSCFISIKYNNEEFLITDNSNANDQQQIYTLYNRIINPNIVISPLVIDTKFFKPNSEYLIYTSDQLLNPQIYKNINIRVFDTYTNGAITITVNNDDTLKIRSLFKKY</sequence>
<dbReference type="OrthoDB" id="9761531at2"/>
<evidence type="ECO:0000259" key="8">
    <source>
        <dbReference type="Pfam" id="PF03772"/>
    </source>
</evidence>
<evidence type="ECO:0000256" key="6">
    <source>
        <dbReference type="SAM" id="Phobius"/>
    </source>
</evidence>
<reference evidence="10 11" key="1">
    <citation type="journal article" date="2015" name="Genome Announc.">
        <title>Genome sequencing of 18 francisella strains to aid in assay development and testing.</title>
        <authorList>
            <person name="Johnson S.L."/>
            <person name="Daligault H.E."/>
            <person name="Davenport K.W."/>
            <person name="Coyne S.R."/>
            <person name="Frey K.G."/>
            <person name="Koroleva G.I."/>
            <person name="Broomall S.M."/>
            <person name="Bishop-Lilly K.A."/>
            <person name="Bruce D.C."/>
            <person name="Chertkov O."/>
            <person name="Freitas T."/>
            <person name="Jaissle J."/>
            <person name="Ladner J.T."/>
            <person name="Rosenzweig C.N."/>
            <person name="Gibbons H.S."/>
            <person name="Palacios G.F."/>
            <person name="Redden C.L."/>
            <person name="Xu Y."/>
            <person name="Minogue T.D."/>
            <person name="Chain P.S."/>
        </authorList>
    </citation>
    <scope>NUCLEOTIDE SEQUENCE [LARGE SCALE GENOMIC DNA]</scope>
    <source>
        <strain evidence="10 11">GA01-2794</strain>
    </source>
</reference>
<feature type="transmembrane region" description="Helical" evidence="6">
    <location>
        <begin position="287"/>
        <end position="305"/>
    </location>
</feature>
<dbReference type="InterPro" id="IPR025405">
    <property type="entry name" value="DUF4131"/>
</dbReference>
<dbReference type="EMBL" id="CP009440">
    <property type="protein sequence ID" value="AJI53749.1"/>
    <property type="molecule type" value="Genomic_DNA"/>
</dbReference>
<evidence type="ECO:0000256" key="2">
    <source>
        <dbReference type="ARBA" id="ARBA00022475"/>
    </source>
</evidence>
<dbReference type="NCBIfam" id="TIGR00360">
    <property type="entry name" value="ComEC_N-term"/>
    <property type="match status" value="1"/>
</dbReference>
<feature type="transmembrane region" description="Helical" evidence="6">
    <location>
        <begin position="218"/>
        <end position="236"/>
    </location>
</feature>
<keyword evidence="2" id="KW-1003">Cell membrane</keyword>
<dbReference type="PANTHER" id="PTHR30619">
    <property type="entry name" value="DNA INTERNALIZATION/COMPETENCE PROTEIN COMEC/REC2"/>
    <property type="match status" value="1"/>
</dbReference>
<feature type="chain" id="PRO_5002120212" evidence="7">
    <location>
        <begin position="22"/>
        <end position="671"/>
    </location>
</feature>
<dbReference type="Proteomes" id="UP000031830">
    <property type="component" value="Chromosome"/>
</dbReference>
<dbReference type="RefSeq" id="WP_044525438.1">
    <property type="nucleotide sequence ID" value="NZ_CP009440.1"/>
</dbReference>
<evidence type="ECO:0000313" key="11">
    <source>
        <dbReference type="Proteomes" id="UP000031830"/>
    </source>
</evidence>
<dbReference type="GO" id="GO:0005886">
    <property type="term" value="C:plasma membrane"/>
    <property type="evidence" value="ECO:0007669"/>
    <property type="project" value="UniProtKB-SubCell"/>
</dbReference>
<feature type="transmembrane region" description="Helical" evidence="6">
    <location>
        <begin position="341"/>
        <end position="367"/>
    </location>
</feature>
<dbReference type="InterPro" id="IPR052159">
    <property type="entry name" value="Competence_DNA_uptake"/>
</dbReference>
<dbReference type="AlphaFoldDB" id="A0A0B6CTE3"/>
<dbReference type="Pfam" id="PF13567">
    <property type="entry name" value="DUF4131"/>
    <property type="match status" value="1"/>
</dbReference>
<feature type="transmembrane region" description="Helical" evidence="6">
    <location>
        <begin position="317"/>
        <end position="335"/>
    </location>
</feature>
<keyword evidence="5 6" id="KW-0472">Membrane</keyword>
<proteinExistence type="predicted"/>
<protein>
    <submittedName>
        <fullName evidence="10">Uncharacterized protein</fullName>
    </submittedName>
</protein>
<keyword evidence="7" id="KW-0732">Signal</keyword>
<accession>A0A0B6CTE3</accession>
<dbReference type="InterPro" id="IPR004477">
    <property type="entry name" value="ComEC_N"/>
</dbReference>
<evidence type="ECO:0000256" key="1">
    <source>
        <dbReference type="ARBA" id="ARBA00004651"/>
    </source>
</evidence>
<feature type="domain" description="DUF4131" evidence="9">
    <location>
        <begin position="7"/>
        <end position="116"/>
    </location>
</feature>
<feature type="transmembrane region" description="Helical" evidence="6">
    <location>
        <begin position="183"/>
        <end position="206"/>
    </location>
</feature>
<evidence type="ECO:0000313" key="10">
    <source>
        <dbReference type="EMBL" id="AJI53749.1"/>
    </source>
</evidence>
<feature type="signal peptide" evidence="7">
    <location>
        <begin position="1"/>
        <end position="21"/>
    </location>
</feature>
<dbReference type="PROSITE" id="PS51257">
    <property type="entry name" value="PROKAR_LIPOPROTEIN"/>
    <property type="match status" value="1"/>
</dbReference>
<keyword evidence="4 6" id="KW-1133">Transmembrane helix</keyword>
<feature type="transmembrane region" description="Helical" evidence="6">
    <location>
        <begin position="242"/>
        <end position="259"/>
    </location>
</feature>
<gene>
    <name evidence="10" type="ORF">LA55_130</name>
</gene>
<feature type="domain" description="ComEC/Rec2-related protein" evidence="8">
    <location>
        <begin position="160"/>
        <end position="422"/>
    </location>
</feature>
<dbReference type="KEGG" id="fpz:LA55_130"/>
<evidence type="ECO:0000256" key="7">
    <source>
        <dbReference type="SAM" id="SignalP"/>
    </source>
</evidence>
<evidence type="ECO:0000256" key="5">
    <source>
        <dbReference type="ARBA" id="ARBA00023136"/>
    </source>
</evidence>